<reference evidence="3" key="1">
    <citation type="submission" date="2020-07" db="EMBL/GenBank/DDBJ databases">
        <title>Ethylene signaling mediates host invasion by parasitic plants.</title>
        <authorList>
            <person name="Yoshida S."/>
        </authorList>
    </citation>
    <scope>NUCLEOTIDE SEQUENCE</scope>
    <source>
        <strain evidence="3">Okayama</strain>
    </source>
</reference>
<dbReference type="PROSITE" id="PS50889">
    <property type="entry name" value="S4"/>
    <property type="match status" value="1"/>
</dbReference>
<evidence type="ECO:0008006" key="5">
    <source>
        <dbReference type="Google" id="ProtNLM"/>
    </source>
</evidence>
<dbReference type="SUPFAM" id="SSF49879">
    <property type="entry name" value="SMAD/FHA domain"/>
    <property type="match status" value="1"/>
</dbReference>
<dbReference type="Gene3D" id="2.60.200.20">
    <property type="match status" value="1"/>
</dbReference>
<evidence type="ECO:0000313" key="4">
    <source>
        <dbReference type="Proteomes" id="UP000653305"/>
    </source>
</evidence>
<evidence type="ECO:0000256" key="1">
    <source>
        <dbReference type="PROSITE-ProRule" id="PRU00182"/>
    </source>
</evidence>
<organism evidence="3 4">
    <name type="scientific">Phtheirospermum japonicum</name>
    <dbReference type="NCBI Taxonomy" id="374723"/>
    <lineage>
        <taxon>Eukaryota</taxon>
        <taxon>Viridiplantae</taxon>
        <taxon>Streptophyta</taxon>
        <taxon>Embryophyta</taxon>
        <taxon>Tracheophyta</taxon>
        <taxon>Spermatophyta</taxon>
        <taxon>Magnoliopsida</taxon>
        <taxon>eudicotyledons</taxon>
        <taxon>Gunneridae</taxon>
        <taxon>Pentapetalae</taxon>
        <taxon>asterids</taxon>
        <taxon>lamiids</taxon>
        <taxon>Lamiales</taxon>
        <taxon>Orobanchaceae</taxon>
        <taxon>Orobanchaceae incertae sedis</taxon>
        <taxon>Phtheirospermum</taxon>
    </lineage>
</organism>
<dbReference type="AlphaFoldDB" id="A0A830BH44"/>
<sequence>MNVCHNNVKSLSAAAAAVDKPRSSFTSWKQHQGFETTSPWCRLLTESTQNPTVSVYTTNFLVGSSKHANLLIRDQAVSAILCSIRLSQDRRLMRKLIGRVTPTNAFMNRDEKPIAVLDGRGSKGCVQVNGKTIKKNISCDLNSGDEVIFQQLPYDSIIKTPPPDVQTNAGKLVHVERRAGDASAVAGVSIMASLSNLRQDLSRLKPSSQTSGKNYRGSDLPSSPLLNEDDLDGQEVNSATKLAFTRNHIKWESFGSEQFLNVDVKLNLVLEIYTRPFTLLPVSAVEGPGKKVMQTLLDRG</sequence>
<dbReference type="PANTHER" id="PTHR34131:SF2">
    <property type="entry name" value="FAMILY PROTEIN, PUTATIVE (DUF1997)-RELATED"/>
    <property type="match status" value="1"/>
</dbReference>
<feature type="compositionally biased region" description="Polar residues" evidence="2">
    <location>
        <begin position="204"/>
        <end position="213"/>
    </location>
</feature>
<accession>A0A830BH44</accession>
<dbReference type="OrthoDB" id="10254455at2759"/>
<comment type="caution">
    <text evidence="3">The sequence shown here is derived from an EMBL/GenBank/DDBJ whole genome shotgun (WGS) entry which is preliminary data.</text>
</comment>
<dbReference type="GO" id="GO:0003723">
    <property type="term" value="F:RNA binding"/>
    <property type="evidence" value="ECO:0007669"/>
    <property type="project" value="UniProtKB-KW"/>
</dbReference>
<gene>
    <name evidence="3" type="ORF">PHJA_000765400</name>
</gene>
<feature type="region of interest" description="Disordered" evidence="2">
    <location>
        <begin position="204"/>
        <end position="231"/>
    </location>
</feature>
<protein>
    <recommendedName>
        <fullName evidence="5">FHA domain-containing protein</fullName>
    </recommendedName>
</protein>
<dbReference type="PANTHER" id="PTHR34131">
    <property type="entry name" value="(RAP ANNOTATION RELEASE2) GALACTOSE-BINDING LIKE DOMAIN CONTAINING PROTEIN"/>
    <property type="match status" value="1"/>
</dbReference>
<dbReference type="Proteomes" id="UP000653305">
    <property type="component" value="Unassembled WGS sequence"/>
</dbReference>
<proteinExistence type="predicted"/>
<dbReference type="EMBL" id="BMAC01000122">
    <property type="protein sequence ID" value="GFP86216.1"/>
    <property type="molecule type" value="Genomic_DNA"/>
</dbReference>
<keyword evidence="1" id="KW-0694">RNA-binding</keyword>
<evidence type="ECO:0000313" key="3">
    <source>
        <dbReference type="EMBL" id="GFP86216.1"/>
    </source>
</evidence>
<dbReference type="InterPro" id="IPR008984">
    <property type="entry name" value="SMAD_FHA_dom_sf"/>
</dbReference>
<keyword evidence="4" id="KW-1185">Reference proteome</keyword>
<name>A0A830BH44_9LAMI</name>
<evidence type="ECO:0000256" key="2">
    <source>
        <dbReference type="SAM" id="MobiDB-lite"/>
    </source>
</evidence>